<keyword evidence="1 3" id="KW-0560">Oxidoreductase</keyword>
<protein>
    <submittedName>
        <fullName evidence="3">LLM class flavin-dependent oxidoreductase</fullName>
        <ecNumber evidence="3">1.-.-.-</ecNumber>
    </submittedName>
</protein>
<feature type="domain" description="Luciferase-like" evidence="2">
    <location>
        <begin position="10"/>
        <end position="232"/>
    </location>
</feature>
<dbReference type="EC" id="1.-.-.-" evidence="3"/>
<evidence type="ECO:0000256" key="1">
    <source>
        <dbReference type="ARBA" id="ARBA00023002"/>
    </source>
</evidence>
<dbReference type="GO" id="GO:0016491">
    <property type="term" value="F:oxidoreductase activity"/>
    <property type="evidence" value="ECO:0007669"/>
    <property type="project" value="UniProtKB-KW"/>
</dbReference>
<sequence>MTDYGQELQFGTFITPTNADPMHGVDLAVRSEQAGLDLVTFQDHPYQPSFLDTWTLLSFVAARTEKIKLSGNVLNLPLRPPAVLARATASLDLLSDGRFELGLGAGAFWDPMVAMGVDRLTAGQSVEALDEAIDLIRELWDTDKRERLTFTGEYYQLDGAKRGPAPAHRVEFWLGALKPRMLRLIGRKADGWLPSLMYLASHEDLAGMNQIIDQAAHDAGREPHEIRRMLNVAGKLLPTDTSEFLAGSPEKWAQDLAFLTRTYGTSTFILASDSGDFIDLFGQEIAPRVREIVGNDRASN</sequence>
<evidence type="ECO:0000313" key="4">
    <source>
        <dbReference type="Proteomes" id="UP001597391"/>
    </source>
</evidence>
<keyword evidence="4" id="KW-1185">Reference proteome</keyword>
<gene>
    <name evidence="3" type="ORF">ACFSYH_08445</name>
</gene>
<dbReference type="CDD" id="cd01097">
    <property type="entry name" value="Tetrahydromethanopterin_reductase"/>
    <property type="match status" value="1"/>
</dbReference>
<dbReference type="InterPro" id="IPR036661">
    <property type="entry name" value="Luciferase-like_sf"/>
</dbReference>
<dbReference type="PANTHER" id="PTHR43244">
    <property type="match status" value="1"/>
</dbReference>
<evidence type="ECO:0000313" key="3">
    <source>
        <dbReference type="EMBL" id="MFD2840598.1"/>
    </source>
</evidence>
<comment type="caution">
    <text evidence="3">The sequence shown here is derived from an EMBL/GenBank/DDBJ whole genome shotgun (WGS) entry which is preliminary data.</text>
</comment>
<dbReference type="RefSeq" id="WP_377466468.1">
    <property type="nucleotide sequence ID" value="NZ_JBHUOP010000003.1"/>
</dbReference>
<accession>A0ABW5XIC6</accession>
<dbReference type="InterPro" id="IPR011251">
    <property type="entry name" value="Luciferase-like_dom"/>
</dbReference>
<proteinExistence type="predicted"/>
<dbReference type="Gene3D" id="3.20.20.30">
    <property type="entry name" value="Luciferase-like domain"/>
    <property type="match status" value="1"/>
</dbReference>
<dbReference type="SUPFAM" id="SSF51679">
    <property type="entry name" value="Bacterial luciferase-like"/>
    <property type="match status" value="1"/>
</dbReference>
<evidence type="ECO:0000259" key="2">
    <source>
        <dbReference type="Pfam" id="PF00296"/>
    </source>
</evidence>
<organism evidence="3 4">
    <name type="scientific">Populibacterium corticicola</name>
    <dbReference type="NCBI Taxonomy" id="1812826"/>
    <lineage>
        <taxon>Bacteria</taxon>
        <taxon>Bacillati</taxon>
        <taxon>Actinomycetota</taxon>
        <taxon>Actinomycetes</taxon>
        <taxon>Micrococcales</taxon>
        <taxon>Jonesiaceae</taxon>
        <taxon>Populibacterium</taxon>
    </lineage>
</organism>
<reference evidence="4" key="1">
    <citation type="journal article" date="2019" name="Int. J. Syst. Evol. Microbiol.">
        <title>The Global Catalogue of Microorganisms (GCM) 10K type strain sequencing project: providing services to taxonomists for standard genome sequencing and annotation.</title>
        <authorList>
            <consortium name="The Broad Institute Genomics Platform"/>
            <consortium name="The Broad Institute Genome Sequencing Center for Infectious Disease"/>
            <person name="Wu L."/>
            <person name="Ma J."/>
        </authorList>
    </citation>
    <scope>NUCLEOTIDE SEQUENCE [LARGE SCALE GENOMIC DNA]</scope>
    <source>
        <strain evidence="4">KCTC 33576</strain>
    </source>
</reference>
<dbReference type="PANTHER" id="PTHR43244:SF1">
    <property type="entry name" value="5,10-METHYLENETETRAHYDROMETHANOPTERIN REDUCTASE"/>
    <property type="match status" value="1"/>
</dbReference>
<name>A0ABW5XIC6_9MICO</name>
<dbReference type="Pfam" id="PF00296">
    <property type="entry name" value="Bac_luciferase"/>
    <property type="match status" value="1"/>
</dbReference>
<dbReference type="EMBL" id="JBHUOP010000003">
    <property type="protein sequence ID" value="MFD2840598.1"/>
    <property type="molecule type" value="Genomic_DNA"/>
</dbReference>
<dbReference type="Proteomes" id="UP001597391">
    <property type="component" value="Unassembled WGS sequence"/>
</dbReference>
<dbReference type="InterPro" id="IPR050564">
    <property type="entry name" value="F420-G6PD/mer"/>
</dbReference>